<dbReference type="PANTHER" id="PTHR24100">
    <property type="entry name" value="BUTYROPHILIN"/>
    <property type="match status" value="1"/>
</dbReference>
<dbReference type="InterPro" id="IPR050504">
    <property type="entry name" value="IgSF_BTN/MOG"/>
</dbReference>
<evidence type="ECO:0000256" key="7">
    <source>
        <dbReference type="ARBA" id="ARBA00023157"/>
    </source>
</evidence>
<dbReference type="InParanoid" id="A0A674JQP8"/>
<dbReference type="SUPFAM" id="SSF49899">
    <property type="entry name" value="Concanavalin A-like lectins/glucanases"/>
    <property type="match status" value="1"/>
</dbReference>
<dbReference type="SUPFAM" id="SSF48726">
    <property type="entry name" value="Immunoglobulin"/>
    <property type="match status" value="2"/>
</dbReference>
<dbReference type="GO" id="GO:0050852">
    <property type="term" value="P:T cell receptor signaling pathway"/>
    <property type="evidence" value="ECO:0007669"/>
    <property type="project" value="TreeGrafter"/>
</dbReference>
<dbReference type="InterPro" id="IPR043136">
    <property type="entry name" value="B30.2/SPRY_sf"/>
</dbReference>
<keyword evidence="9" id="KW-0393">Immunoglobulin domain</keyword>
<dbReference type="SMART" id="SM00589">
    <property type="entry name" value="PRY"/>
    <property type="match status" value="1"/>
</dbReference>
<dbReference type="FunFam" id="2.60.40.10:FF:000208">
    <property type="entry name" value="Butyrophilin subfamily 1 member A1"/>
    <property type="match status" value="1"/>
</dbReference>
<dbReference type="InterPro" id="IPR013320">
    <property type="entry name" value="ConA-like_dom_sf"/>
</dbReference>
<protein>
    <recommendedName>
        <fullName evidence="14">Butyrophilin subfamily 1 member A1</fullName>
    </recommendedName>
</protein>
<dbReference type="GO" id="GO:0005102">
    <property type="term" value="F:signaling receptor binding"/>
    <property type="evidence" value="ECO:0007669"/>
    <property type="project" value="TreeGrafter"/>
</dbReference>
<dbReference type="FunFam" id="2.60.120.920:FF:000004">
    <property type="entry name" value="Butyrophilin subfamily 1 member A1"/>
    <property type="match status" value="1"/>
</dbReference>
<dbReference type="InterPro" id="IPR053896">
    <property type="entry name" value="BTN3A2-like_Ig-C"/>
</dbReference>
<reference evidence="12" key="1">
    <citation type="submission" date="2025-08" db="UniProtKB">
        <authorList>
            <consortium name="Ensembl"/>
        </authorList>
    </citation>
    <scope>IDENTIFICATION</scope>
</reference>
<dbReference type="Gene3D" id="2.60.40.10">
    <property type="entry name" value="Immunoglobulins"/>
    <property type="match status" value="2"/>
</dbReference>
<dbReference type="Pfam" id="PF00622">
    <property type="entry name" value="SPRY"/>
    <property type="match status" value="1"/>
</dbReference>
<evidence type="ECO:0000256" key="6">
    <source>
        <dbReference type="ARBA" id="ARBA00023136"/>
    </source>
</evidence>
<dbReference type="InterPro" id="IPR013106">
    <property type="entry name" value="Ig_V-set"/>
</dbReference>
<dbReference type="FunFam" id="2.60.40.10:FF:000088">
    <property type="entry name" value="Butyrophilin subfamily 1 member A1"/>
    <property type="match status" value="1"/>
</dbReference>
<dbReference type="Gene3D" id="2.60.120.920">
    <property type="match status" value="1"/>
</dbReference>
<evidence type="ECO:0000256" key="2">
    <source>
        <dbReference type="ARBA" id="ARBA00007591"/>
    </source>
</evidence>
<evidence type="ECO:0000256" key="8">
    <source>
        <dbReference type="ARBA" id="ARBA00023180"/>
    </source>
</evidence>
<dbReference type="InterPro" id="IPR006574">
    <property type="entry name" value="PRY"/>
</dbReference>
<dbReference type="CDD" id="cd05713">
    <property type="entry name" value="IgV_MOG_like"/>
    <property type="match status" value="1"/>
</dbReference>
<keyword evidence="6" id="KW-0472">Membrane</keyword>
<keyword evidence="13" id="KW-1185">Reference proteome</keyword>
<dbReference type="Pfam" id="PF07686">
    <property type="entry name" value="V-set"/>
    <property type="match status" value="1"/>
</dbReference>
<dbReference type="PROSITE" id="PS50188">
    <property type="entry name" value="B302_SPRY"/>
    <property type="match status" value="1"/>
</dbReference>
<evidence type="ECO:0000256" key="4">
    <source>
        <dbReference type="ARBA" id="ARBA00022729"/>
    </source>
</evidence>
<evidence type="ECO:0000259" key="11">
    <source>
        <dbReference type="PROSITE" id="PS50835"/>
    </source>
</evidence>
<dbReference type="InterPro" id="IPR035033">
    <property type="entry name" value="PRY/SPRY_TRIM39"/>
</dbReference>
<dbReference type="Proteomes" id="UP000472274">
    <property type="component" value="Unplaced"/>
</dbReference>
<keyword evidence="8" id="KW-0325">Glycoprotein</keyword>
<evidence type="ECO:0000313" key="13">
    <source>
        <dbReference type="Proteomes" id="UP000472274"/>
    </source>
</evidence>
<feature type="domain" description="B30.2/SPRY" evidence="10">
    <location>
        <begin position="251"/>
        <end position="446"/>
    </location>
</feature>
<evidence type="ECO:0000259" key="10">
    <source>
        <dbReference type="PROSITE" id="PS50188"/>
    </source>
</evidence>
<dbReference type="PROSITE" id="PS50835">
    <property type="entry name" value="IG_LIKE"/>
    <property type="match status" value="2"/>
</dbReference>
<reference evidence="12" key="2">
    <citation type="submission" date="2025-09" db="UniProtKB">
        <authorList>
            <consortium name="Ensembl"/>
        </authorList>
    </citation>
    <scope>IDENTIFICATION</scope>
</reference>
<keyword evidence="3" id="KW-0812">Transmembrane</keyword>
<dbReference type="Pfam" id="PF22705">
    <property type="entry name" value="C2-set_3"/>
    <property type="match status" value="1"/>
</dbReference>
<dbReference type="InterPro" id="IPR003879">
    <property type="entry name" value="Butyrophylin_SPRY"/>
</dbReference>
<dbReference type="InterPro" id="IPR007110">
    <property type="entry name" value="Ig-like_dom"/>
</dbReference>
<dbReference type="PANTHER" id="PTHR24100:SF149">
    <property type="entry name" value="BG-LIKE ANTIGEN 1-RELATED"/>
    <property type="match status" value="1"/>
</dbReference>
<dbReference type="Pfam" id="PF13765">
    <property type="entry name" value="PRY"/>
    <property type="match status" value="1"/>
</dbReference>
<organism evidence="12 13">
    <name type="scientific">Terrapene triunguis</name>
    <name type="common">Three-toed box turtle</name>
    <dbReference type="NCBI Taxonomy" id="2587831"/>
    <lineage>
        <taxon>Eukaryota</taxon>
        <taxon>Metazoa</taxon>
        <taxon>Chordata</taxon>
        <taxon>Craniata</taxon>
        <taxon>Vertebrata</taxon>
        <taxon>Euteleostomi</taxon>
        <taxon>Archelosauria</taxon>
        <taxon>Testudinata</taxon>
        <taxon>Testudines</taxon>
        <taxon>Cryptodira</taxon>
        <taxon>Durocryptodira</taxon>
        <taxon>Testudinoidea</taxon>
        <taxon>Emydidae</taxon>
        <taxon>Terrapene</taxon>
    </lineage>
</organism>
<dbReference type="PRINTS" id="PR01407">
    <property type="entry name" value="BUTYPHLNCDUF"/>
</dbReference>
<dbReference type="InterPro" id="IPR003877">
    <property type="entry name" value="SPRY_dom"/>
</dbReference>
<dbReference type="AlphaFoldDB" id="A0A674JQP8"/>
<dbReference type="InterPro" id="IPR003599">
    <property type="entry name" value="Ig_sub"/>
</dbReference>
<evidence type="ECO:0000313" key="12">
    <source>
        <dbReference type="Ensembl" id="ENSTMTP00000023033.1"/>
    </source>
</evidence>
<keyword evidence="7" id="KW-1015">Disulfide bond</keyword>
<name>A0A674JQP8_9SAUR</name>
<proteinExistence type="inferred from homology"/>
<evidence type="ECO:0000256" key="9">
    <source>
        <dbReference type="ARBA" id="ARBA00023319"/>
    </source>
</evidence>
<keyword evidence="5" id="KW-1133">Transmembrane helix</keyword>
<sequence>QNFITSLMLSDGFPLTHFTAQFTVTGPDRPVTASLGGEAILPCYLSPRMSAENMEVGWLQSQDSAVVHLYRDRQDQYGEQMLEYRGRTELLKDDIIDGKVSLRIHDVQPSDNGQYSCYFQSSVSYEEALMELQVADMGSAPVISVVGHQDGGIRVVCRSSGWYPQPEVLWRDLQGQLLPSASEEISPAANGLFQTEIAIVLTEESNQKVSCFVRNPRLNQERESVISIAGQCPSMPHMDRLSYCRHEECGSERTGNRKEGEELRRLSERDITLDPDTAHPELVLSEDRKRVRCGDTRQDLPDNPERFDKYPEVLGAEGFAGGRHYWEVEVGDKTGWTLGVCRESVSRKGESTYSPGKGYWAVWLRDGGYKALTSPSTPLPVSVRPSRVGIFLDYEAGEVSFYNMTDRSHLFTFTGTFSGTLRPYFSPCNNAGGTNPAPLIICRAGGNLCP</sequence>
<dbReference type="CDD" id="cd13745">
    <property type="entry name" value="SPRY_PRY_TRIM39"/>
    <property type="match status" value="1"/>
</dbReference>
<dbReference type="GO" id="GO:0001817">
    <property type="term" value="P:regulation of cytokine production"/>
    <property type="evidence" value="ECO:0007669"/>
    <property type="project" value="TreeGrafter"/>
</dbReference>
<evidence type="ECO:0000256" key="3">
    <source>
        <dbReference type="ARBA" id="ARBA00022692"/>
    </source>
</evidence>
<evidence type="ECO:0000256" key="1">
    <source>
        <dbReference type="ARBA" id="ARBA00004479"/>
    </source>
</evidence>
<dbReference type="GO" id="GO:0009897">
    <property type="term" value="C:external side of plasma membrane"/>
    <property type="evidence" value="ECO:0007669"/>
    <property type="project" value="TreeGrafter"/>
</dbReference>
<dbReference type="InterPro" id="IPR036179">
    <property type="entry name" value="Ig-like_dom_sf"/>
</dbReference>
<dbReference type="SMART" id="SM00449">
    <property type="entry name" value="SPRY"/>
    <property type="match status" value="1"/>
</dbReference>
<comment type="subcellular location">
    <subcellularLocation>
        <location evidence="1">Membrane</location>
        <topology evidence="1">Single-pass type I membrane protein</topology>
    </subcellularLocation>
</comment>
<comment type="similarity">
    <text evidence="2">Belongs to the immunoglobulin superfamily. BTN/MOG family.</text>
</comment>
<dbReference type="InterPro" id="IPR013783">
    <property type="entry name" value="Ig-like_fold"/>
</dbReference>
<dbReference type="SMART" id="SM00406">
    <property type="entry name" value="IGv"/>
    <property type="match status" value="1"/>
</dbReference>
<evidence type="ECO:0008006" key="14">
    <source>
        <dbReference type="Google" id="ProtNLM"/>
    </source>
</evidence>
<feature type="domain" description="Ig-like" evidence="11">
    <location>
        <begin position="14"/>
        <end position="135"/>
    </location>
</feature>
<feature type="domain" description="Ig-like" evidence="11">
    <location>
        <begin position="141"/>
        <end position="227"/>
    </location>
</feature>
<accession>A0A674JQP8</accession>
<evidence type="ECO:0000256" key="5">
    <source>
        <dbReference type="ARBA" id="ARBA00022989"/>
    </source>
</evidence>
<dbReference type="Ensembl" id="ENSTMTT00000023846.1">
    <property type="protein sequence ID" value="ENSTMTP00000023033.1"/>
    <property type="gene ID" value="ENSTMTG00000016794.1"/>
</dbReference>
<dbReference type="GeneTree" id="ENSGT01120000271914"/>
<dbReference type="SMART" id="SM00409">
    <property type="entry name" value="IG"/>
    <property type="match status" value="1"/>
</dbReference>
<dbReference type="InterPro" id="IPR001870">
    <property type="entry name" value="B30.2/SPRY"/>
</dbReference>
<keyword evidence="4" id="KW-0732">Signal</keyword>